<dbReference type="Proteomes" id="UP000484858">
    <property type="component" value="Unassembled WGS sequence"/>
</dbReference>
<comment type="caution">
    <text evidence="1">The sequence shown here is derived from an EMBL/GenBank/DDBJ whole genome shotgun (WGS) entry which is preliminary data.</text>
</comment>
<evidence type="ECO:0000313" key="2">
    <source>
        <dbReference type="Proteomes" id="UP000484858"/>
    </source>
</evidence>
<organism evidence="1 2">
    <name type="scientific">Gluconobacter oxydans NBRC 3293</name>
    <dbReference type="NCBI Taxonomy" id="1315969"/>
    <lineage>
        <taxon>Bacteria</taxon>
        <taxon>Pseudomonadati</taxon>
        <taxon>Pseudomonadota</taxon>
        <taxon>Alphaproteobacteria</taxon>
        <taxon>Acetobacterales</taxon>
        <taxon>Acetobacteraceae</taxon>
        <taxon>Gluconobacter</taxon>
    </lineage>
</organism>
<protein>
    <submittedName>
        <fullName evidence="1">Uncharacterized protein</fullName>
    </submittedName>
</protein>
<name>A0A829WW96_GLUOY</name>
<reference evidence="1 2" key="1">
    <citation type="submission" date="2013-04" db="EMBL/GenBank/DDBJ databases">
        <title>Gluconobacter oxydans NBRC 3293 whole genome sequence.</title>
        <authorList>
            <person name="Matsutani M."/>
            <person name="Yakushi T."/>
            <person name="Matsushita K."/>
        </authorList>
    </citation>
    <scope>NUCLEOTIDE SEQUENCE [LARGE SCALE GENOMIC DNA]</scope>
    <source>
        <strain evidence="1 2">NBRC 3293</strain>
    </source>
</reference>
<gene>
    <name evidence="1" type="ORF">NBRC3293_1488</name>
</gene>
<dbReference type="EMBL" id="BARJ01000009">
    <property type="protein sequence ID" value="GEM16991.1"/>
    <property type="molecule type" value="Genomic_DNA"/>
</dbReference>
<sequence>MTEAISAPAPGESDLISLVGKIASALRTQEARISDLHTTIYRLPDSVAQTLSTELQTLLSENS</sequence>
<dbReference type="AlphaFoldDB" id="A0A829WW96"/>
<accession>A0A829WW96</accession>
<evidence type="ECO:0000313" key="1">
    <source>
        <dbReference type="EMBL" id="GEM16991.1"/>
    </source>
</evidence>
<proteinExistence type="predicted"/>